<dbReference type="RefSeq" id="XP_055870043.1">
    <property type="nucleotide sequence ID" value="XM_056014068.1"/>
</dbReference>
<reference evidence="2" key="1">
    <citation type="submission" date="2025-08" db="UniProtKB">
        <authorList>
            <consortium name="RefSeq"/>
        </authorList>
    </citation>
    <scope>IDENTIFICATION</scope>
</reference>
<sequence>MANGSVKLKTADIRRYNYLTNEKNERLCAIDCHEDKFVLASEFPDSEMKKQCQKMNILELVNNSIQLSVRVEVRLTEPSQGRNQLQESVPEMYSKFKNVVMPHTGSGIIKDIYTNESSSESQVEVCTAMHVVFNDEEAKNTKCSLYFDGEGYRTVILTGTNESGSNINSDWCKFLCKVDSQKIDEIKENFKKFETELGNKKRKKMNRKRKVILISHPHGGYKYISIGDQIIEKDGIRYDTPSCKGCSGGYIIPVGYIDKGTYVHSGSSYENGKRKYGYASGLIPVVKHGQ</sequence>
<evidence type="ECO:0000313" key="1">
    <source>
        <dbReference type="Proteomes" id="UP001165740"/>
    </source>
</evidence>
<gene>
    <name evidence="2" type="primary">LOC106066832</name>
</gene>
<dbReference type="GeneID" id="106066832"/>
<dbReference type="Proteomes" id="UP001165740">
    <property type="component" value="Chromosome 16"/>
</dbReference>
<accession>A0A9W2Z531</accession>
<dbReference type="AlphaFoldDB" id="A0A9W2Z531"/>
<evidence type="ECO:0000313" key="2">
    <source>
        <dbReference type="RefSeq" id="XP_055870043.1"/>
    </source>
</evidence>
<name>A0A9W2Z531_BIOGL</name>
<keyword evidence="1" id="KW-1185">Reference proteome</keyword>
<proteinExistence type="predicted"/>
<protein>
    <submittedName>
        <fullName evidence="2">Uncharacterized protein LOC106066832 isoform X3</fullName>
    </submittedName>
</protein>
<organism evidence="1 2">
    <name type="scientific">Biomphalaria glabrata</name>
    <name type="common">Bloodfluke planorb</name>
    <name type="synonym">Freshwater snail</name>
    <dbReference type="NCBI Taxonomy" id="6526"/>
    <lineage>
        <taxon>Eukaryota</taxon>
        <taxon>Metazoa</taxon>
        <taxon>Spiralia</taxon>
        <taxon>Lophotrochozoa</taxon>
        <taxon>Mollusca</taxon>
        <taxon>Gastropoda</taxon>
        <taxon>Heterobranchia</taxon>
        <taxon>Euthyneura</taxon>
        <taxon>Panpulmonata</taxon>
        <taxon>Hygrophila</taxon>
        <taxon>Lymnaeoidea</taxon>
        <taxon>Planorbidae</taxon>
        <taxon>Biomphalaria</taxon>
    </lineage>
</organism>